<dbReference type="EMBL" id="JACQPB010000034">
    <property type="protein sequence ID" value="MBI4210535.1"/>
    <property type="molecule type" value="Genomic_DNA"/>
</dbReference>
<dbReference type="PANTHER" id="PTHR21075">
    <property type="entry name" value="ANAEROBIC RIBONUCLEOSIDE-TRIPHOSPHATE REDUCTASE"/>
    <property type="match status" value="1"/>
</dbReference>
<dbReference type="GO" id="GO:0004748">
    <property type="term" value="F:ribonucleoside-diphosphate reductase activity, thioredoxin disulfide as acceptor"/>
    <property type="evidence" value="ECO:0007669"/>
    <property type="project" value="TreeGrafter"/>
</dbReference>
<organism evidence="4 5">
    <name type="scientific">Candidatus Iainarchaeum sp</name>
    <dbReference type="NCBI Taxonomy" id="3101447"/>
    <lineage>
        <taxon>Archaea</taxon>
        <taxon>Candidatus Iainarchaeota</taxon>
        <taxon>Candidatus Iainarchaeia</taxon>
        <taxon>Candidatus Iainarchaeales</taxon>
        <taxon>Candidatus Iainarchaeaceae</taxon>
        <taxon>Candidatus Iainarchaeum</taxon>
    </lineage>
</organism>
<proteinExistence type="predicted"/>
<gene>
    <name evidence="4" type="ORF">HY544_03455</name>
</gene>
<evidence type="ECO:0000313" key="5">
    <source>
        <dbReference type="Proteomes" id="UP000732298"/>
    </source>
</evidence>
<name>A0A8T3YKI0_9ARCH</name>
<protein>
    <recommendedName>
        <fullName evidence="3">ATP-cone domain-containing protein</fullName>
    </recommendedName>
</protein>
<dbReference type="GO" id="GO:0031250">
    <property type="term" value="C:anaerobic ribonucleoside-triphosphate reductase complex"/>
    <property type="evidence" value="ECO:0007669"/>
    <property type="project" value="TreeGrafter"/>
</dbReference>
<dbReference type="Proteomes" id="UP000732298">
    <property type="component" value="Unassembled WGS sequence"/>
</dbReference>
<reference evidence="4" key="1">
    <citation type="submission" date="2020-07" db="EMBL/GenBank/DDBJ databases">
        <title>Huge and variable diversity of episymbiotic CPR bacteria and DPANN archaea in groundwater ecosystems.</title>
        <authorList>
            <person name="He C.Y."/>
            <person name="Keren R."/>
            <person name="Whittaker M."/>
            <person name="Farag I.F."/>
            <person name="Doudna J."/>
            <person name="Cate J.H.D."/>
            <person name="Banfield J.F."/>
        </authorList>
    </citation>
    <scope>NUCLEOTIDE SEQUENCE</scope>
    <source>
        <strain evidence="4">NC_groundwater_1296_Ag_S-0.2um_52_80</strain>
    </source>
</reference>
<keyword evidence="1" id="KW-0547">Nucleotide-binding</keyword>
<comment type="caution">
    <text evidence="4">The sequence shown here is derived from an EMBL/GenBank/DDBJ whole genome shotgun (WGS) entry which is preliminary data.</text>
</comment>
<dbReference type="GO" id="GO:0008998">
    <property type="term" value="F:ribonucleoside-triphosphate reductase (thioredoxin) activity"/>
    <property type="evidence" value="ECO:0007669"/>
    <property type="project" value="TreeGrafter"/>
</dbReference>
<evidence type="ECO:0000256" key="1">
    <source>
        <dbReference type="ARBA" id="ARBA00022741"/>
    </source>
</evidence>
<dbReference type="Pfam" id="PF03477">
    <property type="entry name" value="ATP-cone"/>
    <property type="match status" value="1"/>
</dbReference>
<dbReference type="GO" id="GO:0005524">
    <property type="term" value="F:ATP binding"/>
    <property type="evidence" value="ECO:0007669"/>
    <property type="project" value="UniProtKB-KW"/>
</dbReference>
<dbReference type="PANTHER" id="PTHR21075:SF0">
    <property type="entry name" value="ANAEROBIC RIBONUCLEOSIDE-TRIPHOSPHATE REDUCTASE"/>
    <property type="match status" value="1"/>
</dbReference>
<dbReference type="InterPro" id="IPR005144">
    <property type="entry name" value="ATP-cone_dom"/>
</dbReference>
<evidence type="ECO:0000256" key="2">
    <source>
        <dbReference type="ARBA" id="ARBA00022840"/>
    </source>
</evidence>
<sequence length="522" mass="58180">MENDATIKETLQQIASECEESGASEWQALKVVQALAQFDGNEQQLRRKAGEILAGLNPEAAKVFLSFEKLKVYTSREKLEPFDRGNIIKSLLKETGVSRHVAEKIGGEVEDKIKDLNIAYLNTQLIREMVNVRLLEYGHESIHNEYARIGIPIFEVRKKLDAGHFDNPEILREYNWLAVIPAKARQMHFEGTIHVFAPEDFSTKLFASAKFLEGGKDSLVLEASKLDMILSEPLLPRAFNFSIAGTGSKSRKKSQEECGAVDRLFRLSGRKRQAELCLFNDFEWRELSSKKKHGIMLANELLSSQLESFEVYVSVDSKYQLKLLDKDAGKYSVIVANNSRERILKFGFGALACDGGTVLQLVGVNMQRIAEASGFKESAFRSMILEVVEECEKLCERKREALATRAYIPEKLLKESCSAVAFAGLASACSGINPAEPEKCATEVIETFQNARFSALELGAEESKNIFGIPGEATRTQGMLTKAPAKTRRSYGFAYAAETAREAETLLTDVPCVKYSLSKHTL</sequence>
<evidence type="ECO:0000259" key="3">
    <source>
        <dbReference type="Pfam" id="PF03477"/>
    </source>
</evidence>
<dbReference type="AlphaFoldDB" id="A0A8T3YKI0"/>
<keyword evidence="2" id="KW-0067">ATP-binding</keyword>
<evidence type="ECO:0000313" key="4">
    <source>
        <dbReference type="EMBL" id="MBI4210535.1"/>
    </source>
</evidence>
<accession>A0A8T3YKI0</accession>
<dbReference type="GO" id="GO:0009265">
    <property type="term" value="P:2'-deoxyribonucleotide biosynthetic process"/>
    <property type="evidence" value="ECO:0007669"/>
    <property type="project" value="TreeGrafter"/>
</dbReference>
<feature type="domain" description="ATP-cone" evidence="3">
    <location>
        <begin position="71"/>
        <end position="145"/>
    </location>
</feature>